<dbReference type="PANTHER" id="PTHR43649:SF12">
    <property type="entry name" value="DIACETYLCHITOBIOSE BINDING PROTEIN DASA"/>
    <property type="match status" value="1"/>
</dbReference>
<accession>A0A916K5E5</accession>
<dbReference type="Pfam" id="PF01547">
    <property type="entry name" value="SBP_bac_1"/>
    <property type="match status" value="1"/>
</dbReference>
<proteinExistence type="predicted"/>
<feature type="signal peptide" evidence="1">
    <location>
        <begin position="1"/>
        <end position="25"/>
    </location>
</feature>
<keyword evidence="2" id="KW-0449">Lipoprotein</keyword>
<protein>
    <submittedName>
        <fullName evidence="2">Lipoprotein LipO</fullName>
    </submittedName>
</protein>
<evidence type="ECO:0000256" key="1">
    <source>
        <dbReference type="SAM" id="SignalP"/>
    </source>
</evidence>
<gene>
    <name evidence="2" type="primary">lipO_10</name>
    <name evidence="2" type="ORF">PAESOLCIP111_04167</name>
</gene>
<reference evidence="2" key="1">
    <citation type="submission" date="2021-06" db="EMBL/GenBank/DDBJ databases">
        <authorList>
            <person name="Criscuolo A."/>
        </authorList>
    </citation>
    <scope>NUCLEOTIDE SEQUENCE</scope>
    <source>
        <strain evidence="2">CIP111600</strain>
    </source>
</reference>
<sequence length="516" mass="57928">MKSGTVITRLVIACALALQTGCFGAAAPLPEKGTNTGAIQDKGTGADTVAYKIFKRLSAPEYPADGGPAKNMILEAMAKEGIKGLDYKVELSAGQDYYTKLNLKATSGELPDLFQVDYPTFIRLVNEGKLLRLNEWLAQSPHLSAMIEQSQLDEVTVGGTIYAIPTGKRPEPYNTENRMGFIVRQDWLDRLGLQAPRSLDELHKVLYAFTYDDPDGNGKNDTYGYGAAKDHQFAGIFGAFGIYPTFWHERGGKIKKGFVLPEAKEALSLLQTWYMEGLIDPYFLVTESKRRNENIIQSRYGIFQNAVIEIDENSSMLAALQKEAQGAKLSFFTGVTGPGGKSGFPEVSPFGSVRAISAGVKDPGKLFRMLDWMQDENGGFHLIHYGVEGEDYSYDKEGNRILLKSDYSELYRKGFSNPVRFVNDIDVRWTTDEVKQHLMEAKAHVVTNELWAKVPAELDNPDLEDILWKKYFYKIVTGEYPVDRWDEFVRLYYEQGGAMIEQRANEAWLNIKTARK</sequence>
<name>A0A916K5E5_9BACL</name>
<keyword evidence="3" id="KW-1185">Reference proteome</keyword>
<dbReference type="InterPro" id="IPR006059">
    <property type="entry name" value="SBP"/>
</dbReference>
<organism evidence="2 3">
    <name type="scientific">Paenibacillus solanacearum</name>
    <dbReference type="NCBI Taxonomy" id="2048548"/>
    <lineage>
        <taxon>Bacteria</taxon>
        <taxon>Bacillati</taxon>
        <taxon>Bacillota</taxon>
        <taxon>Bacilli</taxon>
        <taxon>Bacillales</taxon>
        <taxon>Paenibacillaceae</taxon>
        <taxon>Paenibacillus</taxon>
    </lineage>
</organism>
<dbReference type="InterPro" id="IPR050490">
    <property type="entry name" value="Bact_solute-bd_prot1"/>
</dbReference>
<dbReference type="RefSeq" id="WP_218093894.1">
    <property type="nucleotide sequence ID" value="NZ_CAJVAS010000021.1"/>
</dbReference>
<keyword evidence="1" id="KW-0732">Signal</keyword>
<dbReference type="Proteomes" id="UP000693672">
    <property type="component" value="Unassembled WGS sequence"/>
</dbReference>
<dbReference type="AlphaFoldDB" id="A0A916K5E5"/>
<evidence type="ECO:0000313" key="2">
    <source>
        <dbReference type="EMBL" id="CAG7640741.1"/>
    </source>
</evidence>
<evidence type="ECO:0000313" key="3">
    <source>
        <dbReference type="Proteomes" id="UP000693672"/>
    </source>
</evidence>
<dbReference type="EMBL" id="CAJVAS010000021">
    <property type="protein sequence ID" value="CAG7640741.1"/>
    <property type="molecule type" value="Genomic_DNA"/>
</dbReference>
<comment type="caution">
    <text evidence="2">The sequence shown here is derived from an EMBL/GenBank/DDBJ whole genome shotgun (WGS) entry which is preliminary data.</text>
</comment>
<feature type="chain" id="PRO_5037275832" evidence="1">
    <location>
        <begin position="26"/>
        <end position="516"/>
    </location>
</feature>
<dbReference type="PANTHER" id="PTHR43649">
    <property type="entry name" value="ARABINOSE-BINDING PROTEIN-RELATED"/>
    <property type="match status" value="1"/>
</dbReference>